<comment type="subcellular location">
    <subcellularLocation>
        <location evidence="1">Membrane</location>
        <topology evidence="1">Multi-pass membrane protein</topology>
    </subcellularLocation>
</comment>
<evidence type="ECO:0000256" key="7">
    <source>
        <dbReference type="ARBA" id="ARBA00023224"/>
    </source>
</evidence>
<evidence type="ECO:0000256" key="6">
    <source>
        <dbReference type="ARBA" id="ARBA00023170"/>
    </source>
</evidence>
<dbReference type="GO" id="GO:0005886">
    <property type="term" value="C:plasma membrane"/>
    <property type="evidence" value="ECO:0007669"/>
    <property type="project" value="TreeGrafter"/>
</dbReference>
<feature type="transmembrane region" description="Helical" evidence="8">
    <location>
        <begin position="292"/>
        <end position="311"/>
    </location>
</feature>
<feature type="transmembrane region" description="Helical" evidence="8">
    <location>
        <begin position="32"/>
        <end position="50"/>
    </location>
</feature>
<dbReference type="PROSITE" id="PS50262">
    <property type="entry name" value="G_PROTEIN_RECEP_F1_2"/>
    <property type="match status" value="1"/>
</dbReference>
<evidence type="ECO:0000313" key="11">
    <source>
        <dbReference type="EMBL" id="CAF1553860.1"/>
    </source>
</evidence>
<keyword evidence="4" id="KW-0297">G-protein coupled receptor</keyword>
<name>A0A815X5V8_9BILA</name>
<evidence type="ECO:0000256" key="3">
    <source>
        <dbReference type="ARBA" id="ARBA00022989"/>
    </source>
</evidence>
<dbReference type="GO" id="GO:0004930">
    <property type="term" value="F:G protein-coupled receptor activity"/>
    <property type="evidence" value="ECO:0007669"/>
    <property type="project" value="UniProtKB-KW"/>
</dbReference>
<keyword evidence="7" id="KW-0807">Transducer</keyword>
<dbReference type="InterPro" id="IPR017452">
    <property type="entry name" value="GPCR_Rhodpsn_7TM"/>
</dbReference>
<evidence type="ECO:0000256" key="5">
    <source>
        <dbReference type="ARBA" id="ARBA00023136"/>
    </source>
</evidence>
<comment type="caution">
    <text evidence="11">The sequence shown here is derived from an EMBL/GenBank/DDBJ whole genome shotgun (WGS) entry which is preliminary data.</text>
</comment>
<feature type="transmembrane region" description="Helical" evidence="8">
    <location>
        <begin position="62"/>
        <end position="86"/>
    </location>
</feature>
<feature type="transmembrane region" description="Helical" evidence="8">
    <location>
        <begin position="250"/>
        <end position="272"/>
    </location>
</feature>
<accession>A0A815X5V8</accession>
<keyword evidence="6" id="KW-0675">Receptor</keyword>
<evidence type="ECO:0000256" key="4">
    <source>
        <dbReference type="ARBA" id="ARBA00023040"/>
    </source>
</evidence>
<proteinExistence type="predicted"/>
<dbReference type="Gene3D" id="1.20.1070.10">
    <property type="entry name" value="Rhodopsin 7-helix transmembrane proteins"/>
    <property type="match status" value="1"/>
</dbReference>
<reference evidence="11" key="1">
    <citation type="submission" date="2021-02" db="EMBL/GenBank/DDBJ databases">
        <authorList>
            <person name="Nowell W R."/>
        </authorList>
    </citation>
    <scope>NUCLEOTIDE SEQUENCE</scope>
</reference>
<evidence type="ECO:0000256" key="1">
    <source>
        <dbReference type="ARBA" id="ARBA00004141"/>
    </source>
</evidence>
<evidence type="ECO:0000259" key="9">
    <source>
        <dbReference type="PROSITE" id="PS50262"/>
    </source>
</evidence>
<dbReference type="SUPFAM" id="SSF81321">
    <property type="entry name" value="Family A G protein-coupled receptor-like"/>
    <property type="match status" value="1"/>
</dbReference>
<keyword evidence="3 8" id="KW-1133">Transmembrane helix</keyword>
<dbReference type="PANTHER" id="PTHR24243:SF233">
    <property type="entry name" value="THYROTROPIN-RELEASING HORMONE RECEPTOR"/>
    <property type="match status" value="1"/>
</dbReference>
<dbReference type="AlphaFoldDB" id="A0A815X5V8"/>
<feature type="transmembrane region" description="Helical" evidence="8">
    <location>
        <begin position="106"/>
        <end position="124"/>
    </location>
</feature>
<evidence type="ECO:0000256" key="2">
    <source>
        <dbReference type="ARBA" id="ARBA00022692"/>
    </source>
</evidence>
<dbReference type="Proteomes" id="UP000663870">
    <property type="component" value="Unassembled WGS sequence"/>
</dbReference>
<sequence length="335" mass="39604">MSNTSIDSSSSILLDLIQASIILPIMEKYMTVLLYIAGFIGSVLNIFIFLQKQFRFKSCSTYFLATSITDFFFINTFILMQLISLFNPTIFIVMTKTNLWCKLSNYFFFLLPCLASTYITFASIDRFCASSSNNKLQKFNQLKFSRILSLIILLFWLLFSLHIIISYNRIQITPTSSVRCTVQLNLVDIFIFLDGFFYAIFNGIIVPFVLIIFGLLIFRNVKFISYRIYPQQLSNNLLSYRSNKHLIRMLLFQVSVTILLYIPYITYYLYGIYNSSPSQLLNLLIYRIFNYIARWFWLVIYCKNFYINIISSKTFRKILKRKFFNIIQQLKNIIF</sequence>
<dbReference type="PANTHER" id="PTHR24243">
    <property type="entry name" value="G-PROTEIN COUPLED RECEPTOR"/>
    <property type="match status" value="1"/>
</dbReference>
<dbReference type="EMBL" id="CAJNOL010003251">
    <property type="protein sequence ID" value="CAF1553860.1"/>
    <property type="molecule type" value="Genomic_DNA"/>
</dbReference>
<feature type="transmembrane region" description="Helical" evidence="8">
    <location>
        <begin position="144"/>
        <end position="165"/>
    </location>
</feature>
<feature type="transmembrane region" description="Helical" evidence="8">
    <location>
        <begin position="196"/>
        <end position="218"/>
    </location>
</feature>
<keyword evidence="5 8" id="KW-0472">Membrane</keyword>
<protein>
    <recommendedName>
        <fullName evidence="9">G-protein coupled receptors family 1 profile domain-containing protein</fullName>
    </recommendedName>
</protein>
<evidence type="ECO:0000313" key="12">
    <source>
        <dbReference type="Proteomes" id="UP000663870"/>
    </source>
</evidence>
<organism evidence="11 12">
    <name type="scientific">Rotaria sordida</name>
    <dbReference type="NCBI Taxonomy" id="392033"/>
    <lineage>
        <taxon>Eukaryota</taxon>
        <taxon>Metazoa</taxon>
        <taxon>Spiralia</taxon>
        <taxon>Gnathifera</taxon>
        <taxon>Rotifera</taxon>
        <taxon>Eurotatoria</taxon>
        <taxon>Bdelloidea</taxon>
        <taxon>Philodinida</taxon>
        <taxon>Philodinidae</taxon>
        <taxon>Rotaria</taxon>
    </lineage>
</organism>
<dbReference type="EMBL" id="CAJNOH010002131">
    <property type="protein sequence ID" value="CAF1274549.1"/>
    <property type="molecule type" value="Genomic_DNA"/>
</dbReference>
<evidence type="ECO:0000256" key="8">
    <source>
        <dbReference type="SAM" id="Phobius"/>
    </source>
</evidence>
<evidence type="ECO:0000313" key="10">
    <source>
        <dbReference type="EMBL" id="CAF1274549.1"/>
    </source>
</evidence>
<gene>
    <name evidence="11" type="ORF">JXQ802_LOCUS43840</name>
    <name evidence="10" type="ORF">PYM288_LOCUS28558</name>
</gene>
<keyword evidence="2 8" id="KW-0812">Transmembrane</keyword>
<feature type="domain" description="G-protein coupled receptors family 1 profile" evidence="9">
    <location>
        <begin position="41"/>
        <end position="308"/>
    </location>
</feature>
<keyword evidence="12" id="KW-1185">Reference proteome</keyword>
<dbReference type="Proteomes" id="UP000663854">
    <property type="component" value="Unassembled WGS sequence"/>
</dbReference>